<name>A0A2N9AYD4_METEX</name>
<dbReference type="Proteomes" id="UP000233769">
    <property type="component" value="Chromosome tk0001"/>
</dbReference>
<dbReference type="AlphaFoldDB" id="A0A2N9AYD4"/>
<protein>
    <submittedName>
        <fullName evidence="1">Uncharacterized protein</fullName>
    </submittedName>
</protein>
<evidence type="ECO:0000313" key="2">
    <source>
        <dbReference type="Proteomes" id="UP000233769"/>
    </source>
</evidence>
<accession>A0A2N9AYD4</accession>
<gene>
    <name evidence="1" type="ORF">TK0001_5770</name>
</gene>
<proteinExistence type="predicted"/>
<sequence>MSLPNPAQNASDRDVPTILFGLLADGSGEARFAGAPIEPAGPSSEAARFSPSRDWYGRWAVQPLHGILKQDATRMDRVVCPEDIVILGPRRHARRF</sequence>
<reference evidence="2" key="1">
    <citation type="submission" date="2017-10" db="EMBL/GenBank/DDBJ databases">
        <authorList>
            <person name="Regsiter A."/>
            <person name="William W."/>
        </authorList>
    </citation>
    <scope>NUCLEOTIDE SEQUENCE [LARGE SCALE GENOMIC DNA]</scope>
</reference>
<evidence type="ECO:0000313" key="1">
    <source>
        <dbReference type="EMBL" id="SOR32329.1"/>
    </source>
</evidence>
<organism evidence="1 2">
    <name type="scientific">Methylorubrum extorquens</name>
    <name type="common">Methylobacterium dichloromethanicum</name>
    <name type="synonym">Methylobacterium extorquens</name>
    <dbReference type="NCBI Taxonomy" id="408"/>
    <lineage>
        <taxon>Bacteria</taxon>
        <taxon>Pseudomonadati</taxon>
        <taxon>Pseudomonadota</taxon>
        <taxon>Alphaproteobacteria</taxon>
        <taxon>Hyphomicrobiales</taxon>
        <taxon>Methylobacteriaceae</taxon>
        <taxon>Methylorubrum</taxon>
    </lineage>
</organism>
<dbReference type="EMBL" id="LT962688">
    <property type="protein sequence ID" value="SOR32329.1"/>
    <property type="molecule type" value="Genomic_DNA"/>
</dbReference>